<gene>
    <name evidence="7" type="ORF">V7x_40290</name>
</gene>
<protein>
    <recommendedName>
        <fullName evidence="6">MPN domain-containing protein</fullName>
    </recommendedName>
</protein>
<evidence type="ECO:0000256" key="3">
    <source>
        <dbReference type="ARBA" id="ARBA00022801"/>
    </source>
</evidence>
<dbReference type="CDD" id="cd08071">
    <property type="entry name" value="MPN_DUF2466"/>
    <property type="match status" value="1"/>
</dbReference>
<evidence type="ECO:0000256" key="4">
    <source>
        <dbReference type="ARBA" id="ARBA00022833"/>
    </source>
</evidence>
<name>A0A5C6FJJ8_9PLAN</name>
<evidence type="ECO:0000259" key="6">
    <source>
        <dbReference type="PROSITE" id="PS50249"/>
    </source>
</evidence>
<dbReference type="GO" id="GO:0008237">
    <property type="term" value="F:metallopeptidase activity"/>
    <property type="evidence" value="ECO:0007669"/>
    <property type="project" value="UniProtKB-KW"/>
</dbReference>
<organism evidence="7 8">
    <name type="scientific">Crateriforma conspicua</name>
    <dbReference type="NCBI Taxonomy" id="2527996"/>
    <lineage>
        <taxon>Bacteria</taxon>
        <taxon>Pseudomonadati</taxon>
        <taxon>Planctomycetota</taxon>
        <taxon>Planctomycetia</taxon>
        <taxon>Planctomycetales</taxon>
        <taxon>Planctomycetaceae</taxon>
        <taxon>Crateriforma</taxon>
    </lineage>
</organism>
<dbReference type="Gene3D" id="3.40.140.10">
    <property type="entry name" value="Cytidine Deaminase, domain 2"/>
    <property type="match status" value="1"/>
</dbReference>
<dbReference type="EMBL" id="SJPZ01000002">
    <property type="protein sequence ID" value="TWU62300.1"/>
    <property type="molecule type" value="Genomic_DNA"/>
</dbReference>
<accession>A0A5C6FJJ8</accession>
<dbReference type="GO" id="GO:0006508">
    <property type="term" value="P:proteolysis"/>
    <property type="evidence" value="ECO:0007669"/>
    <property type="project" value="UniProtKB-KW"/>
</dbReference>
<keyword evidence="3" id="KW-0378">Hydrolase</keyword>
<dbReference type="PROSITE" id="PS01302">
    <property type="entry name" value="UPF0758"/>
    <property type="match status" value="1"/>
</dbReference>
<comment type="caution">
    <text evidence="7">The sequence shown here is derived from an EMBL/GenBank/DDBJ whole genome shotgun (WGS) entry which is preliminary data.</text>
</comment>
<keyword evidence="2" id="KW-0479">Metal-binding</keyword>
<sequence length="175" mass="19474">MKQHEFDFDSLDHPVQNIAEATLPRAVTVDQYASVKRVSLVYEGSLQHRPCITSTRDACEFFAGYWRQHPANDQEQFVVACLDTKHRVQCVVRVTVGTLDASLVHPREVFKPAMIEGSSAVLLSHNHPSGNPDPSREDIQVTDRLTEAGKLIGITVLDHIIHGDGTGKTLSIREH</sequence>
<dbReference type="Pfam" id="PF04002">
    <property type="entry name" value="RadC"/>
    <property type="match status" value="1"/>
</dbReference>
<keyword evidence="4" id="KW-0862">Zinc</keyword>
<evidence type="ECO:0000256" key="1">
    <source>
        <dbReference type="ARBA" id="ARBA00022670"/>
    </source>
</evidence>
<dbReference type="InterPro" id="IPR020891">
    <property type="entry name" value="UPF0758_CS"/>
</dbReference>
<dbReference type="PANTHER" id="PTHR30471">
    <property type="entry name" value="DNA REPAIR PROTEIN RADC"/>
    <property type="match status" value="1"/>
</dbReference>
<dbReference type="PROSITE" id="PS50249">
    <property type="entry name" value="MPN"/>
    <property type="match status" value="1"/>
</dbReference>
<keyword evidence="5" id="KW-0482">Metalloprotease</keyword>
<dbReference type="InterPro" id="IPR025657">
    <property type="entry name" value="RadC_JAB"/>
</dbReference>
<dbReference type="InterPro" id="IPR037518">
    <property type="entry name" value="MPN"/>
</dbReference>
<dbReference type="GO" id="GO:0046872">
    <property type="term" value="F:metal ion binding"/>
    <property type="evidence" value="ECO:0007669"/>
    <property type="project" value="UniProtKB-KW"/>
</dbReference>
<dbReference type="RefSeq" id="WP_197137955.1">
    <property type="nucleotide sequence ID" value="NZ_SJPZ01000002.1"/>
</dbReference>
<dbReference type="PANTHER" id="PTHR30471:SF3">
    <property type="entry name" value="UPF0758 PROTEIN YEES-RELATED"/>
    <property type="match status" value="1"/>
</dbReference>
<dbReference type="Proteomes" id="UP000316476">
    <property type="component" value="Unassembled WGS sequence"/>
</dbReference>
<keyword evidence="1" id="KW-0645">Protease</keyword>
<proteinExistence type="predicted"/>
<dbReference type="AlphaFoldDB" id="A0A5C6FJJ8"/>
<dbReference type="InterPro" id="IPR001405">
    <property type="entry name" value="UPF0758"/>
</dbReference>
<evidence type="ECO:0000256" key="2">
    <source>
        <dbReference type="ARBA" id="ARBA00022723"/>
    </source>
</evidence>
<evidence type="ECO:0000313" key="8">
    <source>
        <dbReference type="Proteomes" id="UP000316476"/>
    </source>
</evidence>
<reference evidence="7 8" key="1">
    <citation type="submission" date="2019-02" db="EMBL/GenBank/DDBJ databases">
        <title>Deep-cultivation of Planctomycetes and their phenomic and genomic characterization uncovers novel biology.</title>
        <authorList>
            <person name="Wiegand S."/>
            <person name="Jogler M."/>
            <person name="Boedeker C."/>
            <person name="Pinto D."/>
            <person name="Vollmers J."/>
            <person name="Rivas-Marin E."/>
            <person name="Kohn T."/>
            <person name="Peeters S.H."/>
            <person name="Heuer A."/>
            <person name="Rast P."/>
            <person name="Oberbeckmann S."/>
            <person name="Bunk B."/>
            <person name="Jeske O."/>
            <person name="Meyerdierks A."/>
            <person name="Storesund J.E."/>
            <person name="Kallscheuer N."/>
            <person name="Luecker S."/>
            <person name="Lage O.M."/>
            <person name="Pohl T."/>
            <person name="Merkel B.J."/>
            <person name="Hornburger P."/>
            <person name="Mueller R.-W."/>
            <person name="Bruemmer F."/>
            <person name="Labrenz M."/>
            <person name="Spormann A.M."/>
            <person name="Op Den Camp H."/>
            <person name="Overmann J."/>
            <person name="Amann R."/>
            <person name="Jetten M.S.M."/>
            <person name="Mascher T."/>
            <person name="Medema M.H."/>
            <person name="Devos D.P."/>
            <person name="Kaster A.-K."/>
            <person name="Ovreas L."/>
            <person name="Rohde M."/>
            <person name="Galperin M.Y."/>
            <person name="Jogler C."/>
        </authorList>
    </citation>
    <scope>NUCLEOTIDE SEQUENCE [LARGE SCALE GENOMIC DNA]</scope>
    <source>
        <strain evidence="7 8">V7</strain>
    </source>
</reference>
<evidence type="ECO:0000313" key="7">
    <source>
        <dbReference type="EMBL" id="TWU62300.1"/>
    </source>
</evidence>
<evidence type="ECO:0000256" key="5">
    <source>
        <dbReference type="ARBA" id="ARBA00023049"/>
    </source>
</evidence>
<feature type="domain" description="MPN" evidence="6">
    <location>
        <begin position="51"/>
        <end position="175"/>
    </location>
</feature>